<gene>
    <name evidence="2" type="ORF">Z517_12533</name>
</gene>
<reference evidence="2 3" key="1">
    <citation type="submission" date="2015-01" db="EMBL/GenBank/DDBJ databases">
        <title>The Genome Sequence of Fonsecaea pedrosoi CBS 271.37.</title>
        <authorList>
            <consortium name="The Broad Institute Genomics Platform"/>
            <person name="Cuomo C."/>
            <person name="de Hoog S."/>
            <person name="Gorbushina A."/>
            <person name="Stielow B."/>
            <person name="Teixiera M."/>
            <person name="Abouelleil A."/>
            <person name="Chapman S.B."/>
            <person name="Priest M."/>
            <person name="Young S.K."/>
            <person name="Wortman J."/>
            <person name="Nusbaum C."/>
            <person name="Birren B."/>
        </authorList>
    </citation>
    <scope>NUCLEOTIDE SEQUENCE [LARGE SCALE GENOMIC DNA]</scope>
    <source>
        <strain evidence="2 3">CBS 271.37</strain>
    </source>
</reference>
<dbReference type="VEuPathDB" id="FungiDB:Z517_12533"/>
<keyword evidence="3" id="KW-1185">Reference proteome</keyword>
<accession>A0A0D2G008</accession>
<dbReference type="GeneID" id="25312023"/>
<proteinExistence type="predicted"/>
<dbReference type="RefSeq" id="XP_013277931.1">
    <property type="nucleotide sequence ID" value="XM_013422477.1"/>
</dbReference>
<dbReference type="AlphaFoldDB" id="A0A0D2G008"/>
<organism evidence="2 3">
    <name type="scientific">Fonsecaea pedrosoi CBS 271.37</name>
    <dbReference type="NCBI Taxonomy" id="1442368"/>
    <lineage>
        <taxon>Eukaryota</taxon>
        <taxon>Fungi</taxon>
        <taxon>Dikarya</taxon>
        <taxon>Ascomycota</taxon>
        <taxon>Pezizomycotina</taxon>
        <taxon>Eurotiomycetes</taxon>
        <taxon>Chaetothyriomycetidae</taxon>
        <taxon>Chaetothyriales</taxon>
        <taxon>Herpotrichiellaceae</taxon>
        <taxon>Fonsecaea</taxon>
    </lineage>
</organism>
<dbReference type="Proteomes" id="UP000053029">
    <property type="component" value="Unassembled WGS sequence"/>
</dbReference>
<feature type="compositionally biased region" description="Polar residues" evidence="1">
    <location>
        <begin position="118"/>
        <end position="127"/>
    </location>
</feature>
<name>A0A0D2G008_9EURO</name>
<evidence type="ECO:0000313" key="2">
    <source>
        <dbReference type="EMBL" id="KIW74123.1"/>
    </source>
</evidence>
<sequence>MSAPVLTIAFEPEGWPYQSVSSSRRSSSACAISHHASASQPNQIPEQPEHERWLYLKVQALNYRLLARTDLDGIHEALRIATLLWILSITEYVGAELTVRCPNSKRPWKRPSPKHPLSWNSPACISG</sequence>
<evidence type="ECO:0000313" key="3">
    <source>
        <dbReference type="Proteomes" id="UP000053029"/>
    </source>
</evidence>
<feature type="region of interest" description="Disordered" evidence="1">
    <location>
        <begin position="104"/>
        <end position="127"/>
    </location>
</feature>
<dbReference type="EMBL" id="KN846978">
    <property type="protein sequence ID" value="KIW74123.1"/>
    <property type="molecule type" value="Genomic_DNA"/>
</dbReference>
<evidence type="ECO:0000256" key="1">
    <source>
        <dbReference type="SAM" id="MobiDB-lite"/>
    </source>
</evidence>
<protein>
    <submittedName>
        <fullName evidence="2">Uncharacterized protein</fullName>
    </submittedName>
</protein>
<dbReference type="HOGENOM" id="CLU_1970619_0_0_1"/>